<evidence type="ECO:0000313" key="2">
    <source>
        <dbReference type="Proteomes" id="UP000828390"/>
    </source>
</evidence>
<organism evidence="1 2">
    <name type="scientific">Dreissena polymorpha</name>
    <name type="common">Zebra mussel</name>
    <name type="synonym">Mytilus polymorpha</name>
    <dbReference type="NCBI Taxonomy" id="45954"/>
    <lineage>
        <taxon>Eukaryota</taxon>
        <taxon>Metazoa</taxon>
        <taxon>Spiralia</taxon>
        <taxon>Lophotrochozoa</taxon>
        <taxon>Mollusca</taxon>
        <taxon>Bivalvia</taxon>
        <taxon>Autobranchia</taxon>
        <taxon>Heteroconchia</taxon>
        <taxon>Euheterodonta</taxon>
        <taxon>Imparidentia</taxon>
        <taxon>Neoheterodontei</taxon>
        <taxon>Myida</taxon>
        <taxon>Dreissenoidea</taxon>
        <taxon>Dreissenidae</taxon>
        <taxon>Dreissena</taxon>
    </lineage>
</organism>
<dbReference type="AlphaFoldDB" id="A0A9D4G5D7"/>
<dbReference type="EMBL" id="JAIWYP010000006">
    <property type="protein sequence ID" value="KAH3808875.1"/>
    <property type="molecule type" value="Genomic_DNA"/>
</dbReference>
<comment type="caution">
    <text evidence="1">The sequence shown here is derived from an EMBL/GenBank/DDBJ whole genome shotgun (WGS) entry which is preliminary data.</text>
</comment>
<keyword evidence="2" id="KW-1185">Reference proteome</keyword>
<evidence type="ECO:0000313" key="1">
    <source>
        <dbReference type="EMBL" id="KAH3808875.1"/>
    </source>
</evidence>
<reference evidence="1" key="1">
    <citation type="journal article" date="2019" name="bioRxiv">
        <title>The Genome of the Zebra Mussel, Dreissena polymorpha: A Resource for Invasive Species Research.</title>
        <authorList>
            <person name="McCartney M.A."/>
            <person name="Auch B."/>
            <person name="Kono T."/>
            <person name="Mallez S."/>
            <person name="Zhang Y."/>
            <person name="Obille A."/>
            <person name="Becker A."/>
            <person name="Abrahante J.E."/>
            <person name="Garbe J."/>
            <person name="Badalamenti J.P."/>
            <person name="Herman A."/>
            <person name="Mangelson H."/>
            <person name="Liachko I."/>
            <person name="Sullivan S."/>
            <person name="Sone E.D."/>
            <person name="Koren S."/>
            <person name="Silverstein K.A.T."/>
            <person name="Beckman K.B."/>
            <person name="Gohl D.M."/>
        </authorList>
    </citation>
    <scope>NUCLEOTIDE SEQUENCE</scope>
    <source>
        <strain evidence="1">Duluth1</strain>
        <tissue evidence="1">Whole animal</tissue>
    </source>
</reference>
<accession>A0A9D4G5D7</accession>
<proteinExistence type="predicted"/>
<protein>
    <submittedName>
        <fullName evidence="1">Uncharacterized protein</fullName>
    </submittedName>
</protein>
<name>A0A9D4G5D7_DREPO</name>
<gene>
    <name evidence="1" type="ORF">DPMN_137234</name>
</gene>
<reference evidence="1" key="2">
    <citation type="submission" date="2020-11" db="EMBL/GenBank/DDBJ databases">
        <authorList>
            <person name="McCartney M.A."/>
            <person name="Auch B."/>
            <person name="Kono T."/>
            <person name="Mallez S."/>
            <person name="Becker A."/>
            <person name="Gohl D.M."/>
            <person name="Silverstein K.A.T."/>
            <person name="Koren S."/>
            <person name="Bechman K.B."/>
            <person name="Herman A."/>
            <person name="Abrahante J.E."/>
            <person name="Garbe J."/>
        </authorList>
    </citation>
    <scope>NUCLEOTIDE SEQUENCE</scope>
    <source>
        <strain evidence="1">Duluth1</strain>
        <tissue evidence="1">Whole animal</tissue>
    </source>
</reference>
<sequence length="60" mass="6848">MYLGGVKDDCLNLPFFVFNSLVDFHLAKQKSGLLSGQKFDFGFFERYPGHTDCNGWKLPT</sequence>
<dbReference type="Proteomes" id="UP000828390">
    <property type="component" value="Unassembled WGS sequence"/>
</dbReference>